<dbReference type="InterPro" id="IPR051449">
    <property type="entry name" value="ABC-2_transporter_component"/>
</dbReference>
<evidence type="ECO:0000256" key="5">
    <source>
        <dbReference type="ARBA" id="ARBA00023136"/>
    </source>
</evidence>
<accession>A0A450RWN4</accession>
<feature type="transmembrane region" description="Helical" evidence="7">
    <location>
        <begin position="53"/>
        <end position="73"/>
    </location>
</feature>
<dbReference type="InterPro" id="IPR055396">
    <property type="entry name" value="DUF7088"/>
</dbReference>
<dbReference type="PANTHER" id="PTHR30294">
    <property type="entry name" value="MEMBRANE COMPONENT OF ABC TRANSPORTER YHHJ-RELATED"/>
    <property type="match status" value="1"/>
</dbReference>
<evidence type="ECO:0000259" key="9">
    <source>
        <dbReference type="Pfam" id="PF23357"/>
    </source>
</evidence>
<feature type="transmembrane region" description="Helical" evidence="7">
    <location>
        <begin position="252"/>
        <end position="269"/>
    </location>
</feature>
<feature type="transmembrane region" description="Helical" evidence="7">
    <location>
        <begin position="933"/>
        <end position="950"/>
    </location>
</feature>
<organism evidence="11">
    <name type="scientific">Candidatus Kentrum sp. FM</name>
    <dbReference type="NCBI Taxonomy" id="2126340"/>
    <lineage>
        <taxon>Bacteria</taxon>
        <taxon>Pseudomonadati</taxon>
        <taxon>Pseudomonadota</taxon>
        <taxon>Gammaproteobacteria</taxon>
        <taxon>Candidatus Kentrum</taxon>
    </lineage>
</organism>
<dbReference type="Pfam" id="PF23357">
    <property type="entry name" value="DUF7088"/>
    <property type="match status" value="1"/>
</dbReference>
<feature type="transmembrane region" description="Helical" evidence="7">
    <location>
        <begin position="12"/>
        <end position="38"/>
    </location>
</feature>
<evidence type="ECO:0000256" key="3">
    <source>
        <dbReference type="ARBA" id="ARBA00022692"/>
    </source>
</evidence>
<reference evidence="11" key="1">
    <citation type="submission" date="2019-02" db="EMBL/GenBank/DDBJ databases">
        <authorList>
            <person name="Gruber-Vodicka R. H."/>
            <person name="Seah K. B. B."/>
        </authorList>
    </citation>
    <scope>NUCLEOTIDE SEQUENCE</scope>
    <source>
        <strain evidence="10">BECK_BZ163</strain>
        <strain evidence="12">BECK_BZ164</strain>
        <strain evidence="11">BECK_BZ165</strain>
    </source>
</reference>
<feature type="transmembrane region" description="Helical" evidence="7">
    <location>
        <begin position="216"/>
        <end position="232"/>
    </location>
</feature>
<protein>
    <submittedName>
        <fullName evidence="11">ABC-2 type transport system permease protein</fullName>
    </submittedName>
</protein>
<evidence type="ECO:0000256" key="7">
    <source>
        <dbReference type="SAM" id="Phobius"/>
    </source>
</evidence>
<dbReference type="InterPro" id="IPR019196">
    <property type="entry name" value="ABC_transp_unknown"/>
</dbReference>
<evidence type="ECO:0000313" key="12">
    <source>
        <dbReference type="EMBL" id="VFK05581.1"/>
    </source>
</evidence>
<evidence type="ECO:0000256" key="6">
    <source>
        <dbReference type="SAM" id="MobiDB-lite"/>
    </source>
</evidence>
<comment type="subcellular location">
    <subcellularLocation>
        <location evidence="1">Cell membrane</location>
        <topology evidence="1">Multi-pass membrane protein</topology>
    </subcellularLocation>
</comment>
<evidence type="ECO:0000256" key="2">
    <source>
        <dbReference type="ARBA" id="ARBA00022475"/>
    </source>
</evidence>
<keyword evidence="5 7" id="KW-0472">Membrane</keyword>
<keyword evidence="4 7" id="KW-1133">Transmembrane helix</keyword>
<dbReference type="EMBL" id="CAADFL010000002">
    <property type="protein sequence ID" value="VFK05581.1"/>
    <property type="molecule type" value="Genomic_DNA"/>
</dbReference>
<evidence type="ECO:0000256" key="1">
    <source>
        <dbReference type="ARBA" id="ARBA00004651"/>
    </source>
</evidence>
<dbReference type="GO" id="GO:0140359">
    <property type="term" value="F:ABC-type transporter activity"/>
    <property type="evidence" value="ECO:0007669"/>
    <property type="project" value="InterPro"/>
</dbReference>
<feature type="domain" description="ABC-type uncharacterised transport system" evidence="8">
    <location>
        <begin position="586"/>
        <end position="881"/>
    </location>
</feature>
<dbReference type="AlphaFoldDB" id="A0A450RWN4"/>
<feature type="transmembrane region" description="Helical" evidence="7">
    <location>
        <begin position="160"/>
        <end position="179"/>
    </location>
</feature>
<evidence type="ECO:0000256" key="4">
    <source>
        <dbReference type="ARBA" id="ARBA00022989"/>
    </source>
</evidence>
<evidence type="ECO:0000259" key="8">
    <source>
        <dbReference type="Pfam" id="PF09822"/>
    </source>
</evidence>
<feature type="transmembrane region" description="Helical" evidence="7">
    <location>
        <begin position="133"/>
        <end position="153"/>
    </location>
</feature>
<dbReference type="Pfam" id="PF09822">
    <property type="entry name" value="ABC_transp_aux"/>
    <property type="match status" value="1"/>
</dbReference>
<evidence type="ECO:0000313" key="10">
    <source>
        <dbReference type="EMBL" id="VFJ42902.1"/>
    </source>
</evidence>
<keyword evidence="2" id="KW-1003">Cell membrane</keyword>
<dbReference type="Pfam" id="PF12679">
    <property type="entry name" value="ABC2_membrane_2"/>
    <property type="match status" value="1"/>
</dbReference>
<keyword evidence="3 7" id="KW-0812">Transmembrane</keyword>
<name>A0A450RWN4_9GAMM</name>
<feature type="transmembrane region" description="Helical" evidence="7">
    <location>
        <begin position="93"/>
        <end position="113"/>
    </location>
</feature>
<dbReference type="EMBL" id="CAADFA010000002">
    <property type="protein sequence ID" value="VFJ43542.1"/>
    <property type="molecule type" value="Genomic_DNA"/>
</dbReference>
<dbReference type="GO" id="GO:0005886">
    <property type="term" value="C:plasma membrane"/>
    <property type="evidence" value="ECO:0007669"/>
    <property type="project" value="UniProtKB-SubCell"/>
</dbReference>
<dbReference type="PANTHER" id="PTHR30294:SF29">
    <property type="entry name" value="MULTIDRUG ABC TRANSPORTER PERMEASE YBHS-RELATED"/>
    <property type="match status" value="1"/>
</dbReference>
<gene>
    <name evidence="10" type="ORF">BECKFM1743A_GA0114220_1000220</name>
    <name evidence="12" type="ORF">BECKFM1743B_GA0114221_1000220</name>
    <name evidence="11" type="ORF">BECKFM1743C_GA0114222_1000220</name>
</gene>
<proteinExistence type="predicted"/>
<dbReference type="EMBL" id="CAADEZ010000002">
    <property type="protein sequence ID" value="VFJ42902.1"/>
    <property type="molecule type" value="Genomic_DNA"/>
</dbReference>
<feature type="region of interest" description="Disordered" evidence="6">
    <location>
        <begin position="810"/>
        <end position="846"/>
    </location>
</feature>
<feature type="compositionally biased region" description="Basic and acidic residues" evidence="6">
    <location>
        <begin position="825"/>
        <end position="837"/>
    </location>
</feature>
<evidence type="ECO:0000313" key="11">
    <source>
        <dbReference type="EMBL" id="VFJ43542.1"/>
    </source>
</evidence>
<feature type="domain" description="DUF7088" evidence="9">
    <location>
        <begin position="282"/>
        <end position="385"/>
    </location>
</feature>
<sequence length="967" mass="106545">MSEIRHIARKEFTTFFSSPAAFLFLGAFLAVTLFVFFWVETFFARNLADIRPLFQWMPVLLIFLVGALTMRAWSEEHRSGTLESLLTSPVRPIHLVLGKFLAEMALVAVALALTLPLPLTAALLGPLDWGPVLGGYVAALFLAAAYVAIGLTMSARTDNAIVALILTVAVSGLFLLVGTPKITTLFGHSAGGVLALLGSGARFESITRGVLDLRDLYYYLSIVGIFLVLNLYSLEKLRWAGNPRSGHHRKWALVSLLAVANFVAGNLWLHPLGWARLDMTDGKLYSLSEATEQYLTRLHEPLFIRGYFSANTHPLLAPLVPQLRDLLAEYAVTGKGRVRVEFIDPQEDPLLEEEAASKYGIRPVPFQMASRYQASVVNSYFDLVVAYGDQFETLGYQDLIEIKARGEGDLDVILNNPEYAITQSIRKVLTTYQAGGNPFDTLTDPVTFRGYLSPNENLPEILVELRADLDAILAERKKTAGDKLTIAFQDPDADGGALGKELEERFGFGPQIASLFDPEPFWFYMVLEGNGETVQIPLPAELSKEELERAMDAGLKRMAPGFLKTVALSSPVPAANSFPGADAGSYSQLRETLTENVKIRDTTLEEGRVPPDADFLMVLAPQGLEEKQVFAIDQFLMQGGTVVLATSAFDIGMRQYLSATQNTSGLEDWLAHMGLGIGEKLVLDPDNAALPVPVRRYIGTLAVREIRMFPYPFFPDLRGAGLNAGHPITAALGQMTLNWPSPITVDTAKNQGRQVFPLLTSSGKSWTSEEMEVAPDYEVFPELGFARSEQEGAQVLAVAVEGRFESFFKDRESPLAPKEPSTDDATAKDTGDNTRDNTEEEAQDTNETITGVITRSPESAKIVLIAANDFASDDVLMLASEGLGTIYTKPVEFLQNAVDWALEDQSLLAMRSRARFTRTLAPMDRPVQMLVEYGNYALALLGLVLVWFWRRRVRKANEARYRMILAG</sequence>